<dbReference type="VEuPathDB" id="FungiDB:CLUG_05885"/>
<dbReference type="KEGG" id="clu:CLUG_05885"/>
<proteinExistence type="predicted"/>
<dbReference type="InParanoid" id="C4YC68"/>
<protein>
    <submittedName>
        <fullName evidence="1">Uncharacterized protein</fullName>
    </submittedName>
</protein>
<accession>C4YC68</accession>
<gene>
    <name evidence="1" type="ORF">CLUG_05885</name>
</gene>
<organism evidence="1 2">
    <name type="scientific">Clavispora lusitaniae (strain ATCC 42720)</name>
    <name type="common">Yeast</name>
    <name type="synonym">Candida lusitaniae</name>
    <dbReference type="NCBI Taxonomy" id="306902"/>
    <lineage>
        <taxon>Eukaryota</taxon>
        <taxon>Fungi</taxon>
        <taxon>Dikarya</taxon>
        <taxon>Ascomycota</taxon>
        <taxon>Saccharomycotina</taxon>
        <taxon>Pichiomycetes</taxon>
        <taxon>Metschnikowiaceae</taxon>
        <taxon>Clavispora</taxon>
    </lineage>
</organism>
<reference evidence="1 2" key="1">
    <citation type="journal article" date="2009" name="Nature">
        <title>Evolution of pathogenicity and sexual reproduction in eight Candida genomes.</title>
        <authorList>
            <person name="Butler G."/>
            <person name="Rasmussen M.D."/>
            <person name="Lin M.F."/>
            <person name="Santos M.A."/>
            <person name="Sakthikumar S."/>
            <person name="Munro C.A."/>
            <person name="Rheinbay E."/>
            <person name="Grabherr M."/>
            <person name="Forche A."/>
            <person name="Reedy J.L."/>
            <person name="Agrafioti I."/>
            <person name="Arnaud M.B."/>
            <person name="Bates S."/>
            <person name="Brown A.J."/>
            <person name="Brunke S."/>
            <person name="Costanzo M.C."/>
            <person name="Fitzpatrick D.A."/>
            <person name="de Groot P.W."/>
            <person name="Harris D."/>
            <person name="Hoyer L.L."/>
            <person name="Hube B."/>
            <person name="Klis F.M."/>
            <person name="Kodira C."/>
            <person name="Lennard N."/>
            <person name="Logue M.E."/>
            <person name="Martin R."/>
            <person name="Neiman A.M."/>
            <person name="Nikolaou E."/>
            <person name="Quail M.A."/>
            <person name="Quinn J."/>
            <person name="Santos M.C."/>
            <person name="Schmitzberger F.F."/>
            <person name="Sherlock G."/>
            <person name="Shah P."/>
            <person name="Silverstein K.A."/>
            <person name="Skrzypek M.S."/>
            <person name="Soll D."/>
            <person name="Staggs R."/>
            <person name="Stansfield I."/>
            <person name="Stumpf M.P."/>
            <person name="Sudbery P.E."/>
            <person name="Srikantha T."/>
            <person name="Zeng Q."/>
            <person name="Berman J."/>
            <person name="Berriman M."/>
            <person name="Heitman J."/>
            <person name="Gow N.A."/>
            <person name="Lorenz M.C."/>
            <person name="Birren B.W."/>
            <person name="Kellis M."/>
            <person name="Cuomo C.A."/>
        </authorList>
    </citation>
    <scope>NUCLEOTIDE SEQUENCE [LARGE SCALE GENOMIC DNA]</scope>
    <source>
        <strain evidence="1 2">ATCC 42720</strain>
    </source>
</reference>
<dbReference type="Proteomes" id="UP000007703">
    <property type="component" value="Unassembled WGS sequence"/>
</dbReference>
<sequence length="155" mass="16518">MYSTDECCKGSELFSFRVSINSVSFLFVSVTPPSSTKLSKNIMLARHCSDCSGSIFSDATASFASLTCSFISPRLAFTADSLSDMPQLFKSDSSQSSSFSHPSCSSLASFGSFSSSFSSTFSLTSSSTTSAFVSSISFPLSFAFTTSFLENSRSF</sequence>
<evidence type="ECO:0000313" key="2">
    <source>
        <dbReference type="Proteomes" id="UP000007703"/>
    </source>
</evidence>
<evidence type="ECO:0000313" key="1">
    <source>
        <dbReference type="EMBL" id="EEQ41756.1"/>
    </source>
</evidence>
<name>C4YC68_CLAL4</name>
<dbReference type="AlphaFoldDB" id="C4YC68"/>
<dbReference type="EMBL" id="CH408083">
    <property type="protein sequence ID" value="EEQ41756.1"/>
    <property type="molecule type" value="Genomic_DNA"/>
</dbReference>
<dbReference type="HOGENOM" id="CLU_1695304_0_0_1"/>